<gene>
    <name evidence="1" type="ORF">DFR56_101187</name>
</gene>
<dbReference type="SUPFAM" id="SSF159709">
    <property type="entry name" value="PhnH-like"/>
    <property type="match status" value="1"/>
</dbReference>
<reference evidence="1 2" key="1">
    <citation type="submission" date="2018-05" db="EMBL/GenBank/DDBJ databases">
        <title>Genomic Encyclopedia of Type Strains, Phase IV (KMG-IV): sequencing the most valuable type-strain genomes for metagenomic binning, comparative biology and taxonomic classification.</title>
        <authorList>
            <person name="Goeker M."/>
        </authorList>
    </citation>
    <scope>NUCLEOTIDE SEQUENCE [LARGE SCALE GENOMIC DNA]</scope>
    <source>
        <strain evidence="1 2">DSM 28556</strain>
    </source>
</reference>
<protein>
    <submittedName>
        <fullName evidence="1">Alpha-D-ribose 1-methylphosphonate 5-triphosphate synthase subunit PhnH</fullName>
    </submittedName>
</protein>
<dbReference type="NCBIfam" id="TIGR03292">
    <property type="entry name" value="PhnH_redo"/>
    <property type="match status" value="1"/>
</dbReference>
<dbReference type="GO" id="GO:0019634">
    <property type="term" value="P:organic phosphonate metabolic process"/>
    <property type="evidence" value="ECO:0007669"/>
    <property type="project" value="InterPro"/>
</dbReference>
<dbReference type="Gene3D" id="3.40.50.11310">
    <property type="entry name" value="Bacterial phosphonate metabolism protein PhnH"/>
    <property type="match status" value="1"/>
</dbReference>
<organism evidence="1 2">
    <name type="scientific">Pseudogracilibacillus auburnensis</name>
    <dbReference type="NCBI Taxonomy" id="1494959"/>
    <lineage>
        <taxon>Bacteria</taxon>
        <taxon>Bacillati</taxon>
        <taxon>Bacillota</taxon>
        <taxon>Bacilli</taxon>
        <taxon>Bacillales</taxon>
        <taxon>Bacillaceae</taxon>
        <taxon>Pseudogracilibacillus</taxon>
    </lineage>
</organism>
<keyword evidence="2" id="KW-1185">Reference proteome</keyword>
<dbReference type="RefSeq" id="WP_158525451.1">
    <property type="nucleotide sequence ID" value="NZ_JBHUHB010000001.1"/>
</dbReference>
<dbReference type="EMBL" id="QJJQ01000001">
    <property type="protein sequence ID" value="PXW90276.1"/>
    <property type="molecule type" value="Genomic_DNA"/>
</dbReference>
<accession>A0A2V3W9R2</accession>
<dbReference type="Pfam" id="PF05845">
    <property type="entry name" value="PhnH"/>
    <property type="match status" value="1"/>
</dbReference>
<evidence type="ECO:0000313" key="1">
    <source>
        <dbReference type="EMBL" id="PXW90276.1"/>
    </source>
</evidence>
<dbReference type="PIRSF" id="PIRSF020680">
    <property type="entry name" value="PhnH"/>
    <property type="match status" value="1"/>
</dbReference>
<dbReference type="Proteomes" id="UP000247978">
    <property type="component" value="Unassembled WGS sequence"/>
</dbReference>
<dbReference type="InterPro" id="IPR008772">
    <property type="entry name" value="Phosphonate_metab_PhnH"/>
</dbReference>
<name>A0A2V3W9R2_9BACI</name>
<comment type="caution">
    <text evidence="1">The sequence shown here is derived from an EMBL/GenBank/DDBJ whole genome shotgun (WGS) entry which is preliminary data.</text>
</comment>
<dbReference type="AlphaFoldDB" id="A0A2V3W9R2"/>
<evidence type="ECO:0000313" key="2">
    <source>
        <dbReference type="Proteomes" id="UP000247978"/>
    </source>
</evidence>
<proteinExistence type="predicted"/>
<sequence>MTLEQVHFTQHVYRKLLDSMSRPGDITTLTDGENRFIQSFNCYLSTSSLLLTLLDQDVTYHLISEDSINISTKITAYTLANHVPAKEADFIIVLANGDQAKMEHALKKCKVGTLRDPHLSATWIFEADRFSRDELTLSGPGIKTEATIQLQVPNIFWDLREERNKEFPLGIDCVFTNNRNEITCIPRTTMVERVGIK</sequence>
<dbReference type="OrthoDB" id="154477at2"/>
<dbReference type="InterPro" id="IPR038058">
    <property type="entry name" value="PhnH-like_sp"/>
</dbReference>